<dbReference type="Proteomes" id="UP000255528">
    <property type="component" value="Unassembled WGS sequence"/>
</dbReference>
<accession>A0A381KN75</accession>
<gene>
    <name evidence="1" type="ORF">NCTC12119_04777</name>
</gene>
<dbReference type="AlphaFoldDB" id="A0A381KN75"/>
<evidence type="ECO:0000313" key="1">
    <source>
        <dbReference type="EMBL" id="SUY92748.1"/>
    </source>
</evidence>
<sequence>MNYYESAEGVKITEQRALKEIKNHGCPDSELSHFYEELGKHEEYDAQAVLNWLGYS</sequence>
<name>A0A381KN75_9ENTR</name>
<protein>
    <submittedName>
        <fullName evidence="1">Uncharacterized protein</fullName>
    </submittedName>
</protein>
<dbReference type="RefSeq" id="WP_166672014.1">
    <property type="nucleotide sequence ID" value="NZ_UIGI01000002.1"/>
</dbReference>
<organism evidence="1 2">
    <name type="scientific">Buttiauxella agrestis</name>
    <dbReference type="NCBI Taxonomy" id="82977"/>
    <lineage>
        <taxon>Bacteria</taxon>
        <taxon>Pseudomonadati</taxon>
        <taxon>Pseudomonadota</taxon>
        <taxon>Gammaproteobacteria</taxon>
        <taxon>Enterobacterales</taxon>
        <taxon>Enterobacteriaceae</taxon>
        <taxon>Buttiauxella</taxon>
    </lineage>
</organism>
<evidence type="ECO:0000313" key="2">
    <source>
        <dbReference type="Proteomes" id="UP000255528"/>
    </source>
</evidence>
<reference evidence="1 2" key="1">
    <citation type="submission" date="2018-06" db="EMBL/GenBank/DDBJ databases">
        <authorList>
            <consortium name="Pathogen Informatics"/>
            <person name="Doyle S."/>
        </authorList>
    </citation>
    <scope>NUCLEOTIDE SEQUENCE [LARGE SCALE GENOMIC DNA]</scope>
    <source>
        <strain evidence="1 2">NCTC12119</strain>
    </source>
</reference>
<proteinExistence type="predicted"/>
<dbReference type="EMBL" id="UIGI01000002">
    <property type="protein sequence ID" value="SUY92748.1"/>
    <property type="molecule type" value="Genomic_DNA"/>
</dbReference>